<evidence type="ECO:0000313" key="1">
    <source>
        <dbReference type="EMBL" id="MCT8388729.1"/>
    </source>
</evidence>
<sequence length="169" mass="19641">MQSYTNKATLIAAIQTSYDKYRLEFDDIPDHLKNSRVSTVDRTPAENLAYQIGWLTALLQWESDEQAGKKAVVPAQGYNWRQLGALYQSFYVTYQDLTLPELIDLLNTRVSAVCNLVNNYSDVALFEPDQRQWATTNAHWPVWKWIHINTVAPFKTFRTKIRKWKKAAL</sequence>
<evidence type="ECO:0000313" key="2">
    <source>
        <dbReference type="Proteomes" id="UP001525857"/>
    </source>
</evidence>
<name>A0ABT2NTN4_9LACO</name>
<dbReference type="Gene3D" id="1.20.120.450">
    <property type="entry name" value="dinb family like domain"/>
    <property type="match status" value="1"/>
</dbReference>
<dbReference type="Proteomes" id="UP001525857">
    <property type="component" value="Unassembled WGS sequence"/>
</dbReference>
<protein>
    <submittedName>
        <fullName evidence="1">DfsB family protein</fullName>
    </submittedName>
</protein>
<reference evidence="1 2" key="1">
    <citation type="submission" date="2018-08" db="EMBL/GenBank/DDBJ databases">
        <title>Draft genome sequences of Leuconostoc spp. and Weissella spp. with biocontrol potential.</title>
        <authorList>
            <person name="Lo R."/>
            <person name="Ho V.T.T."/>
            <person name="Turner M.S."/>
        </authorList>
    </citation>
    <scope>NUCLEOTIDE SEQUENCE [LARGE SCALE GENOMIC DNA]</scope>
    <source>
        <strain evidence="1 2">733</strain>
    </source>
</reference>
<accession>A0ABT2NTN4</accession>
<gene>
    <name evidence="1" type="ORF">D0501_01235</name>
</gene>
<dbReference type="PIRSF" id="PIRSF031551">
    <property type="entry name" value="DUF1706"/>
    <property type="match status" value="1"/>
</dbReference>
<keyword evidence="2" id="KW-1185">Reference proteome</keyword>
<proteinExistence type="predicted"/>
<dbReference type="Pfam" id="PF08020">
    <property type="entry name" value="DUF1706"/>
    <property type="match status" value="1"/>
</dbReference>
<dbReference type="RefSeq" id="WP_261656332.1">
    <property type="nucleotide sequence ID" value="NZ_QVOV01000002.1"/>
</dbReference>
<dbReference type="InterPro" id="IPR012550">
    <property type="entry name" value="DUF1706"/>
</dbReference>
<comment type="caution">
    <text evidence="1">The sequence shown here is derived from an EMBL/GenBank/DDBJ whole genome shotgun (WGS) entry which is preliminary data.</text>
</comment>
<organism evidence="1 2">
    <name type="scientific">Leuconostoc holzapfelii</name>
    <dbReference type="NCBI Taxonomy" id="434464"/>
    <lineage>
        <taxon>Bacteria</taxon>
        <taxon>Bacillati</taxon>
        <taxon>Bacillota</taxon>
        <taxon>Bacilli</taxon>
        <taxon>Lactobacillales</taxon>
        <taxon>Lactobacillaceae</taxon>
        <taxon>Leuconostoc</taxon>
    </lineage>
</organism>
<dbReference type="PANTHER" id="PTHR40658">
    <property type="match status" value="1"/>
</dbReference>
<dbReference type="InterPro" id="IPR034660">
    <property type="entry name" value="DinB/YfiT-like"/>
</dbReference>
<dbReference type="PANTHER" id="PTHR40658:SF3">
    <property type="entry name" value="CLBS_DFSB FAMILY FOUR-HELIX BUNDLE PROTEIN"/>
    <property type="match status" value="1"/>
</dbReference>
<dbReference type="EMBL" id="QVOV01000002">
    <property type="protein sequence ID" value="MCT8388729.1"/>
    <property type="molecule type" value="Genomic_DNA"/>
</dbReference>